<evidence type="ECO:0000313" key="2">
    <source>
        <dbReference type="Proteomes" id="UP000886501"/>
    </source>
</evidence>
<protein>
    <submittedName>
        <fullName evidence="1">TspO/MBR-related protein</fullName>
    </submittedName>
</protein>
<gene>
    <name evidence="1" type="ORF">BDM02DRAFT_3161816</name>
</gene>
<comment type="caution">
    <text evidence="1">The sequence shown here is derived from an EMBL/GenBank/DDBJ whole genome shotgun (WGS) entry which is preliminary data.</text>
</comment>
<dbReference type="EMBL" id="MU117970">
    <property type="protein sequence ID" value="KAF9652190.1"/>
    <property type="molecule type" value="Genomic_DNA"/>
</dbReference>
<reference evidence="1" key="1">
    <citation type="submission" date="2019-10" db="EMBL/GenBank/DDBJ databases">
        <authorList>
            <consortium name="DOE Joint Genome Institute"/>
            <person name="Kuo A."/>
            <person name="Miyauchi S."/>
            <person name="Kiss E."/>
            <person name="Drula E."/>
            <person name="Kohler A."/>
            <person name="Sanchez-Garcia M."/>
            <person name="Andreopoulos B."/>
            <person name="Barry K.W."/>
            <person name="Bonito G."/>
            <person name="Buee M."/>
            <person name="Carver A."/>
            <person name="Chen C."/>
            <person name="Cichocki N."/>
            <person name="Clum A."/>
            <person name="Culley D."/>
            <person name="Crous P.W."/>
            <person name="Fauchery L."/>
            <person name="Girlanda M."/>
            <person name="Hayes R."/>
            <person name="Keri Z."/>
            <person name="Labutti K."/>
            <person name="Lipzen A."/>
            <person name="Lombard V."/>
            <person name="Magnuson J."/>
            <person name="Maillard F."/>
            <person name="Morin E."/>
            <person name="Murat C."/>
            <person name="Nolan M."/>
            <person name="Ohm R."/>
            <person name="Pangilinan J."/>
            <person name="Pereira M."/>
            <person name="Perotto S."/>
            <person name="Peter M."/>
            <person name="Riley R."/>
            <person name="Sitrit Y."/>
            <person name="Stielow B."/>
            <person name="Szollosi G."/>
            <person name="Zifcakova L."/>
            <person name="Stursova M."/>
            <person name="Spatafora J.W."/>
            <person name="Tedersoo L."/>
            <person name="Vaario L.-M."/>
            <person name="Yamada A."/>
            <person name="Yan M."/>
            <person name="Wang P."/>
            <person name="Xu J."/>
            <person name="Bruns T."/>
            <person name="Baldrian P."/>
            <person name="Vilgalys R."/>
            <person name="Henrissat B."/>
            <person name="Grigoriev I.V."/>
            <person name="Hibbett D."/>
            <person name="Nagy L.G."/>
            <person name="Martin F.M."/>
        </authorList>
    </citation>
    <scope>NUCLEOTIDE SEQUENCE</scope>
    <source>
        <strain evidence="1">P2</strain>
    </source>
</reference>
<sequence length="182" mass="20315">MSPTLPGFLFDIPRNPVVAVGLPLALGFLSGAGSKKVINSIWYQSLLIPPGRPPRPAFPIIWTTLYTAMGYASYLAIRHHDRAVMAVTKETIQTGLKWYYVQLGLNFMWNPIFFNAKSPLSALVDAVALTGSTWYMTKLFHGATDGATTPFLIPYCVWLGFVVYINGGIWWLNRGRNVPKYD</sequence>
<evidence type="ECO:0000313" key="1">
    <source>
        <dbReference type="EMBL" id="KAF9652190.1"/>
    </source>
</evidence>
<reference evidence="1" key="2">
    <citation type="journal article" date="2020" name="Nat. Commun.">
        <title>Large-scale genome sequencing of mycorrhizal fungi provides insights into the early evolution of symbiotic traits.</title>
        <authorList>
            <person name="Miyauchi S."/>
            <person name="Kiss E."/>
            <person name="Kuo A."/>
            <person name="Drula E."/>
            <person name="Kohler A."/>
            <person name="Sanchez-Garcia M."/>
            <person name="Morin E."/>
            <person name="Andreopoulos B."/>
            <person name="Barry K.W."/>
            <person name="Bonito G."/>
            <person name="Buee M."/>
            <person name="Carver A."/>
            <person name="Chen C."/>
            <person name="Cichocki N."/>
            <person name="Clum A."/>
            <person name="Culley D."/>
            <person name="Crous P.W."/>
            <person name="Fauchery L."/>
            <person name="Girlanda M."/>
            <person name="Hayes R.D."/>
            <person name="Keri Z."/>
            <person name="LaButti K."/>
            <person name="Lipzen A."/>
            <person name="Lombard V."/>
            <person name="Magnuson J."/>
            <person name="Maillard F."/>
            <person name="Murat C."/>
            <person name="Nolan M."/>
            <person name="Ohm R.A."/>
            <person name="Pangilinan J."/>
            <person name="Pereira M.F."/>
            <person name="Perotto S."/>
            <person name="Peter M."/>
            <person name="Pfister S."/>
            <person name="Riley R."/>
            <person name="Sitrit Y."/>
            <person name="Stielow J.B."/>
            <person name="Szollosi G."/>
            <person name="Zifcakova L."/>
            <person name="Stursova M."/>
            <person name="Spatafora J.W."/>
            <person name="Tedersoo L."/>
            <person name="Vaario L.M."/>
            <person name="Yamada A."/>
            <person name="Yan M."/>
            <person name="Wang P."/>
            <person name="Xu J."/>
            <person name="Bruns T."/>
            <person name="Baldrian P."/>
            <person name="Vilgalys R."/>
            <person name="Dunand C."/>
            <person name="Henrissat B."/>
            <person name="Grigoriev I.V."/>
            <person name="Hibbett D."/>
            <person name="Nagy L.G."/>
            <person name="Martin F.M."/>
        </authorList>
    </citation>
    <scope>NUCLEOTIDE SEQUENCE</scope>
    <source>
        <strain evidence="1">P2</strain>
    </source>
</reference>
<organism evidence="1 2">
    <name type="scientific">Thelephora ganbajun</name>
    <name type="common">Ganba fungus</name>
    <dbReference type="NCBI Taxonomy" id="370292"/>
    <lineage>
        <taxon>Eukaryota</taxon>
        <taxon>Fungi</taxon>
        <taxon>Dikarya</taxon>
        <taxon>Basidiomycota</taxon>
        <taxon>Agaricomycotina</taxon>
        <taxon>Agaricomycetes</taxon>
        <taxon>Thelephorales</taxon>
        <taxon>Thelephoraceae</taxon>
        <taxon>Thelephora</taxon>
    </lineage>
</organism>
<name>A0ACB6ZQR9_THEGA</name>
<proteinExistence type="predicted"/>
<keyword evidence="2" id="KW-1185">Reference proteome</keyword>
<accession>A0ACB6ZQR9</accession>
<dbReference type="Proteomes" id="UP000886501">
    <property type="component" value="Unassembled WGS sequence"/>
</dbReference>